<evidence type="ECO:0000313" key="3">
    <source>
        <dbReference type="EMBL" id="NKI39808.1"/>
    </source>
</evidence>
<dbReference type="Proteomes" id="UP000772196">
    <property type="component" value="Unassembled WGS sequence"/>
</dbReference>
<evidence type="ECO:0000259" key="2">
    <source>
        <dbReference type="SMART" id="SM00244"/>
    </source>
</evidence>
<evidence type="ECO:0000313" key="4">
    <source>
        <dbReference type="Proteomes" id="UP000772196"/>
    </source>
</evidence>
<feature type="domain" description="Band 7" evidence="2">
    <location>
        <begin position="71"/>
        <end position="240"/>
    </location>
</feature>
<evidence type="ECO:0000256" key="1">
    <source>
        <dbReference type="SAM" id="Phobius"/>
    </source>
</evidence>
<dbReference type="Pfam" id="PF01145">
    <property type="entry name" value="Band_7"/>
    <property type="match status" value="1"/>
</dbReference>
<keyword evidence="1" id="KW-0812">Transmembrane</keyword>
<keyword evidence="1" id="KW-1133">Transmembrane helix</keyword>
<accession>A0ABX1GUR6</accession>
<proteinExistence type="predicted"/>
<dbReference type="InterPro" id="IPR036013">
    <property type="entry name" value="Band_7/SPFH_dom_sf"/>
</dbReference>
<dbReference type="PANTHER" id="PTHR43446">
    <property type="entry name" value="MEMBRANE PROTEIN-RELATED"/>
    <property type="match status" value="1"/>
</dbReference>
<name>A0ABX1GUR6_9ACTN</name>
<dbReference type="EMBL" id="JAAWWP010000001">
    <property type="protein sequence ID" value="NKI39808.1"/>
    <property type="molecule type" value="Genomic_DNA"/>
</dbReference>
<comment type="caution">
    <text evidence="3">The sequence shown here is derived from an EMBL/GenBank/DDBJ whole genome shotgun (WGS) entry which is preliminary data.</text>
</comment>
<dbReference type="SMART" id="SM00244">
    <property type="entry name" value="PHB"/>
    <property type="match status" value="1"/>
</dbReference>
<dbReference type="InterPro" id="IPR001107">
    <property type="entry name" value="Band_7"/>
</dbReference>
<gene>
    <name evidence="3" type="ORF">HFV08_00775</name>
</gene>
<keyword evidence="1" id="KW-0472">Membrane</keyword>
<dbReference type="SUPFAM" id="SSF117892">
    <property type="entry name" value="Band 7/SPFH domain"/>
    <property type="match status" value="1"/>
</dbReference>
<dbReference type="Gene3D" id="3.30.479.30">
    <property type="entry name" value="Band 7 domain"/>
    <property type="match status" value="1"/>
</dbReference>
<protein>
    <submittedName>
        <fullName evidence="3">SPFH domain-containing protein</fullName>
    </submittedName>
</protein>
<keyword evidence="4" id="KW-1185">Reference proteome</keyword>
<feature type="transmembrane region" description="Helical" evidence="1">
    <location>
        <begin position="54"/>
        <end position="74"/>
    </location>
</feature>
<sequence length="304" mass="32384">MVPAEHPAPVLPAAVGLTAGVLGLAGSVYALAWSGLLPRAAGLSALSAGGLGPVQGLVLVVSLLFALFGLAGLARGRVGRAWVLTLCGRYRGTVRHTGLMWVSPLMHRRRADVRLRHWRSEPMPAVDAQGLAVQVSVLVVWRIKDTARALLSVDGHEAYLRECVEAVVARVFPQMPADTGRNAPGRYLSGPSLRDAEAVGEELTRLVADEGRPIGLEVFSVQAVSLDYAPEVAAAVRRHRAAAWDAQHRDALVGSVLDSVEDTVNRLTSRGLVELDDYERKALVRDLTVAFCSARVADGSAAED</sequence>
<dbReference type="RefSeq" id="WP_168534774.1">
    <property type="nucleotide sequence ID" value="NZ_JAAWWP010000001.1"/>
</dbReference>
<organism evidence="3 4">
    <name type="scientific">Streptomyces physcomitrii</name>
    <dbReference type="NCBI Taxonomy" id="2724184"/>
    <lineage>
        <taxon>Bacteria</taxon>
        <taxon>Bacillati</taxon>
        <taxon>Actinomycetota</taxon>
        <taxon>Actinomycetes</taxon>
        <taxon>Kitasatosporales</taxon>
        <taxon>Streptomycetaceae</taxon>
        <taxon>Streptomyces</taxon>
    </lineage>
</organism>
<reference evidence="3 4" key="1">
    <citation type="submission" date="2020-04" db="EMBL/GenBank/DDBJ databases">
        <title>Phylogenetic Diversity and Antibacterial Activity against Ralstonia solanacearum of Endophytic Actinomycete Isolated from Moss.</title>
        <authorList>
            <person name="Zhuang X."/>
        </authorList>
    </citation>
    <scope>NUCLEOTIDE SEQUENCE [LARGE SCALE GENOMIC DNA]</scope>
    <source>
        <strain evidence="3 4">LD120</strain>
    </source>
</reference>
<dbReference type="PANTHER" id="PTHR43446:SF1">
    <property type="entry name" value="BAND 7 DOMAIN-CONTAINING PROTEIN"/>
    <property type="match status" value="1"/>
</dbReference>